<evidence type="ECO:0000256" key="1">
    <source>
        <dbReference type="ARBA" id="ARBA00022741"/>
    </source>
</evidence>
<reference evidence="8 9" key="1">
    <citation type="submission" date="2014-04" db="EMBL/GenBank/DDBJ databases">
        <authorList>
            <consortium name="DOE Joint Genome Institute"/>
            <person name="Kuo A."/>
            <person name="Kohler A."/>
            <person name="Costa M.D."/>
            <person name="Nagy L.G."/>
            <person name="Floudas D."/>
            <person name="Copeland A."/>
            <person name="Barry K.W."/>
            <person name="Cichocki N."/>
            <person name="Veneault-Fourrey C."/>
            <person name="LaButti K."/>
            <person name="Lindquist E.A."/>
            <person name="Lipzen A."/>
            <person name="Lundell T."/>
            <person name="Morin E."/>
            <person name="Murat C."/>
            <person name="Sun H."/>
            <person name="Tunlid A."/>
            <person name="Henrissat B."/>
            <person name="Grigoriev I.V."/>
            <person name="Hibbett D.S."/>
            <person name="Martin F."/>
            <person name="Nordberg H.P."/>
            <person name="Cantor M.N."/>
            <person name="Hua S.X."/>
        </authorList>
    </citation>
    <scope>NUCLEOTIDE SEQUENCE [LARGE SCALE GENOMIC DNA]</scope>
    <source>
        <strain evidence="8 9">441</strain>
    </source>
</reference>
<dbReference type="Gene3D" id="3.40.50.300">
    <property type="entry name" value="P-loop containing nucleotide triphosphate hydrolases"/>
    <property type="match status" value="2"/>
</dbReference>
<keyword evidence="1 5" id="KW-0547">Nucleotide-binding</keyword>
<sequence>MSVWPSSNKLVERIFSAFPNEPAFILESFVTDLLYKISHTLFSIPPDLLSADLSKNIGQFRQYVDNVLPVLAILCYTDFTSEASPPEEHSELVDGDIPFLKQKVKRQRRKVKQGTTIANSALFFKLEVPMPATNEEARKMANEITGKLRSVLQFYLDVLSNPELATLLKHAYITSPDHNTSEHPRIVVETSAPVVDTRPSAYPMVQPMKAALYFENADGFGEWRILIGTNATKKLREFRRNDAKKFKIVVKKIKELSNGQFSDDNQKRLDGARSGVPVFEAKMQRDLRLVYQIDCVPDHDGDIERQVIKIYEICTHTQLNRIWDAMNHHLSGKGKEYIQRCTFRNPPVHPGDKVYLPAVFPPEVHDAIAKPQPLVLGSQEMDQLHSLLVLDKYITFSQALINGLIAMKDVQHVFELTPQERRIVECTTSCYVLGRSGTGKTTTMLFKMLGIQRAWQLQSEGSGMPRPRQIFVTKSHVLATKVEEYFVKLLESLSLAGCTLEELARLKSRNVDRGLVDNDDFLDARSGIPPRYSELEDHHFPLFLTFDRLARMIAADILDSDRPEAERAAKLFVQSQDPEDLDSFVTYDVFLHRYWPRLAHLTKCLDPWPVFGEIMGIIKGSERSLEFEDGTLDQNTYCDLSSRTNPTFSDQRESVYALFEAYSKLKCQNQHHDIADRTHAVLKALLSGTPLKGPQVDFLYVDEAQDNLLIDALLLRLICNNPEGLFWAGDTAQTISAGSSFRFDDLKAFLYRIEVDQAAHLVRGRAVSPPASFQLAINYRSHGGIVNCAHSVIELISHFWPNSIDSLLPEHGVVDGLKPIFFTGWDKDTVRYEQFLFGTSGSHIEFGAQQCILVRDEKARERLQEQVGDIGLIMTLYESKGLEFNDVLLYNFFEDSTVDLSRWRLVLAAVDGAVEGYKPCQLHAPSFERDESRYVGLCRELKLLYVGITRARKNMWIVDKSDKGEPMKIFWTSRSQIQVCTPETDVPHLAVSSTSQEWAESGRSLFQHKRYTQAMHCFGRANMPHEVKIAEAYHLRELARAKIGIALLSEQYRAFAKAADAFVNCGNETPSEDRLQYYRTAADCYVRAADDRKAADTYLKAEEYELAAKRYRKAGMFKETLHVLESHSQKMSCDCVDELHTVCRLYYYCSKDDEKPPSPLFSSFEEELEFLETYGLDVALAALYESHGKYVEAAELHLNEDEPLDAIRVFLKDKTDRHAVGRAADILLECLWKHCSFGVPSKEFHTGIPKALISLSHQLPLDPLSPRARNEIMMFQAAAAEELDRATLEALAESFNERKEKAAALWCLYHVYSRLPRLLSATLDDLSRFLEKFYIYSQLLYIVASHCDPVGECGIRRLFGITLLSDDRYAVQPGSFILTTPSAESTSNDLRTNASHTHARITNALKECVRSYLRYQVNTEIRLCYNPQHFSHCLSYVSSGFCNYAGCKQQHVSPSSLDTKQYNARIGIHLQQMRILQLVYSAFPDMRGWSTVKDEIADWIARLYETFFPPFRAQGSLADLNWSRVQGASDGIRVTRNWVRGAIYSLDPRKSTDFLTDILRLIKLSSAFGVSDALRNANCMRLYPPRILFRHPGRYIVADMIDSVESFTESSISAGILGLRHIIRSNLQVNLSVLCDCIEEVFSACVITLCLQNNPGADSLHDVVLPRSWLIGNNKLDARKDIRLILHLLDDIQYLLEKLKSDNAAGNFSLMYRVLTPVHRSIFIARICRMLCIASYNRGFHWAGLKARISNMINHLKSDDPNRLTPSIYRRYTTATSRDYLRVIVAYDEQHAIPNLVHLVCKGTRLWTSRFATEWHIEQLNYNRLDEIPALLASLGAAGRSSDRVEAVASVPRPVSLQAKPDQVDRSVGIEPAKAHELTGDMEDPLPEVDPTIANVAATEEAESAAHLVQRDQEGQVDPSLEDESAKAYEPVEDMEGPPLDDDQAVAAVVAADEEVSAARSIQRVYRQHHQKQKRQLKKTTLEKEISALFSACLKHAQAPDFAPGFYRLLYLGPLPHLLLALKKGIDKATSVRNVTKIPAMLLQEGHERLEEMGRKRNEISSTLKCGHELRKRLSPDSDFHKNRNINELRDAVLQVKEFLHRVPGGARGALEELNIAYKAIVAEKQAPQKKGKPPLNAEDVGPYEY</sequence>
<organism evidence="8 9">
    <name type="scientific">Pisolithus microcarpus 441</name>
    <dbReference type="NCBI Taxonomy" id="765257"/>
    <lineage>
        <taxon>Eukaryota</taxon>
        <taxon>Fungi</taxon>
        <taxon>Dikarya</taxon>
        <taxon>Basidiomycota</taxon>
        <taxon>Agaricomycotina</taxon>
        <taxon>Agaricomycetes</taxon>
        <taxon>Agaricomycetidae</taxon>
        <taxon>Boletales</taxon>
        <taxon>Sclerodermatineae</taxon>
        <taxon>Pisolithaceae</taxon>
        <taxon>Pisolithus</taxon>
    </lineage>
</organism>
<dbReference type="EMBL" id="KN833800">
    <property type="protein sequence ID" value="KIK18629.1"/>
    <property type="molecule type" value="Genomic_DNA"/>
</dbReference>
<evidence type="ECO:0000256" key="4">
    <source>
        <dbReference type="ARBA" id="ARBA00022840"/>
    </source>
</evidence>
<dbReference type="InterPro" id="IPR014017">
    <property type="entry name" value="DNA_helicase_UvrD-like_C"/>
</dbReference>
<gene>
    <name evidence="8" type="ORF">PISMIDRAFT_178181</name>
</gene>
<keyword evidence="9" id="KW-1185">Reference proteome</keyword>
<dbReference type="OrthoDB" id="3156807at2759"/>
<dbReference type="PANTHER" id="PTHR21529:SF4">
    <property type="entry name" value="TPR AND ANKYRIN REPEAT-CONTAINING PROTEIN 1"/>
    <property type="match status" value="1"/>
</dbReference>
<evidence type="ECO:0000313" key="9">
    <source>
        <dbReference type="Proteomes" id="UP000054018"/>
    </source>
</evidence>
<keyword evidence="4 5" id="KW-0067">ATP-binding</keyword>
<dbReference type="PROSITE" id="PS51198">
    <property type="entry name" value="UVRD_HELICASE_ATP_BIND"/>
    <property type="match status" value="1"/>
</dbReference>
<evidence type="ECO:0000256" key="5">
    <source>
        <dbReference type="PROSITE-ProRule" id="PRU00560"/>
    </source>
</evidence>
<dbReference type="InterPro" id="IPR014016">
    <property type="entry name" value="UvrD-like_ATP-bd"/>
</dbReference>
<dbReference type="InterPro" id="IPR027417">
    <property type="entry name" value="P-loop_NTPase"/>
</dbReference>
<dbReference type="GO" id="GO:0016787">
    <property type="term" value="F:hydrolase activity"/>
    <property type="evidence" value="ECO:0007669"/>
    <property type="project" value="UniProtKB-UniRule"/>
</dbReference>
<dbReference type="InterPro" id="IPR039904">
    <property type="entry name" value="TRANK1"/>
</dbReference>
<evidence type="ECO:0000313" key="8">
    <source>
        <dbReference type="EMBL" id="KIK18629.1"/>
    </source>
</evidence>
<dbReference type="GO" id="GO:0005524">
    <property type="term" value="F:ATP binding"/>
    <property type="evidence" value="ECO:0007669"/>
    <property type="project" value="UniProtKB-UniRule"/>
</dbReference>
<proteinExistence type="predicted"/>
<dbReference type="HOGENOM" id="CLU_001378_0_0_1"/>
<reference evidence="9" key="2">
    <citation type="submission" date="2015-01" db="EMBL/GenBank/DDBJ databases">
        <title>Evolutionary Origins and Diversification of the Mycorrhizal Mutualists.</title>
        <authorList>
            <consortium name="DOE Joint Genome Institute"/>
            <consortium name="Mycorrhizal Genomics Consortium"/>
            <person name="Kohler A."/>
            <person name="Kuo A."/>
            <person name="Nagy L.G."/>
            <person name="Floudas D."/>
            <person name="Copeland A."/>
            <person name="Barry K.W."/>
            <person name="Cichocki N."/>
            <person name="Veneault-Fourrey C."/>
            <person name="LaButti K."/>
            <person name="Lindquist E.A."/>
            <person name="Lipzen A."/>
            <person name="Lundell T."/>
            <person name="Morin E."/>
            <person name="Murat C."/>
            <person name="Riley R."/>
            <person name="Ohm R."/>
            <person name="Sun H."/>
            <person name="Tunlid A."/>
            <person name="Henrissat B."/>
            <person name="Grigoriev I.V."/>
            <person name="Hibbett D.S."/>
            <person name="Martin F."/>
        </authorList>
    </citation>
    <scope>NUCLEOTIDE SEQUENCE [LARGE SCALE GENOMIC DNA]</scope>
    <source>
        <strain evidence="9">441</strain>
    </source>
</reference>
<dbReference type="Pfam" id="PF13361">
    <property type="entry name" value="UvrD_C"/>
    <property type="match status" value="1"/>
</dbReference>
<feature type="region of interest" description="Disordered" evidence="6">
    <location>
        <begin position="2125"/>
        <end position="2146"/>
    </location>
</feature>
<keyword evidence="3 5" id="KW-0347">Helicase</keyword>
<evidence type="ECO:0000256" key="3">
    <source>
        <dbReference type="ARBA" id="ARBA00022806"/>
    </source>
</evidence>
<accession>A0A0C9YXL3</accession>
<dbReference type="GO" id="GO:0004386">
    <property type="term" value="F:helicase activity"/>
    <property type="evidence" value="ECO:0007669"/>
    <property type="project" value="UniProtKB-UniRule"/>
</dbReference>
<name>A0A0C9YXL3_9AGAM</name>
<feature type="domain" description="UvrD-like helicase ATP-binding" evidence="7">
    <location>
        <begin position="413"/>
        <end position="782"/>
    </location>
</feature>
<dbReference type="Pfam" id="PF00580">
    <property type="entry name" value="UvrD-helicase"/>
    <property type="match status" value="1"/>
</dbReference>
<dbReference type="Proteomes" id="UP000054018">
    <property type="component" value="Unassembled WGS sequence"/>
</dbReference>
<dbReference type="PANTHER" id="PTHR21529">
    <property type="entry name" value="MAMMARY TURMOR VIRUS RECEPTOR HOMOLOG 1, 2 MTVR1, 2"/>
    <property type="match status" value="1"/>
</dbReference>
<keyword evidence="2 5" id="KW-0378">Hydrolase</keyword>
<protein>
    <recommendedName>
        <fullName evidence="7">UvrD-like helicase ATP-binding domain-containing protein</fullName>
    </recommendedName>
</protein>
<evidence type="ECO:0000256" key="6">
    <source>
        <dbReference type="SAM" id="MobiDB-lite"/>
    </source>
</evidence>
<evidence type="ECO:0000259" key="7">
    <source>
        <dbReference type="PROSITE" id="PS51198"/>
    </source>
</evidence>
<dbReference type="SUPFAM" id="SSF52540">
    <property type="entry name" value="P-loop containing nucleoside triphosphate hydrolases"/>
    <property type="match status" value="1"/>
</dbReference>
<feature type="binding site" evidence="5">
    <location>
        <begin position="434"/>
        <end position="441"/>
    </location>
    <ligand>
        <name>ATP</name>
        <dbReference type="ChEBI" id="CHEBI:30616"/>
    </ligand>
</feature>
<evidence type="ECO:0000256" key="2">
    <source>
        <dbReference type="ARBA" id="ARBA00022801"/>
    </source>
</evidence>
<dbReference type="STRING" id="765257.A0A0C9YXL3"/>